<proteinExistence type="predicted"/>
<keyword evidence="2" id="KW-1185">Reference proteome</keyword>
<protein>
    <submittedName>
        <fullName evidence="1">Uncharacterized protein</fullName>
    </submittedName>
</protein>
<evidence type="ECO:0000313" key="2">
    <source>
        <dbReference type="Proteomes" id="UP000653644"/>
    </source>
</evidence>
<name>A0ABQ3CKG9_9ACTN</name>
<sequence length="67" mass="6534">MPALILSLAGENAKFLIATALPLTGAACAPLAEGLMGMLMLGIGEAPGVEPAAPPGPVAPDIPAIRC</sequence>
<accession>A0ABQ3CKG9</accession>
<organism evidence="1 2">
    <name type="scientific">Streptomyces canarius</name>
    <dbReference type="NCBI Taxonomy" id="285453"/>
    <lineage>
        <taxon>Bacteria</taxon>
        <taxon>Bacillati</taxon>
        <taxon>Actinomycetota</taxon>
        <taxon>Actinomycetes</taxon>
        <taxon>Kitasatosporales</taxon>
        <taxon>Streptomycetaceae</taxon>
        <taxon>Streptomyces</taxon>
    </lineage>
</organism>
<dbReference type="EMBL" id="BMVN01000009">
    <property type="protein sequence ID" value="GHA23931.1"/>
    <property type="molecule type" value="Genomic_DNA"/>
</dbReference>
<dbReference type="Proteomes" id="UP000653644">
    <property type="component" value="Unassembled WGS sequence"/>
</dbReference>
<reference evidence="2" key="1">
    <citation type="journal article" date="2019" name="Int. J. Syst. Evol. Microbiol.">
        <title>The Global Catalogue of Microorganisms (GCM) 10K type strain sequencing project: providing services to taxonomists for standard genome sequencing and annotation.</title>
        <authorList>
            <consortium name="The Broad Institute Genomics Platform"/>
            <consortium name="The Broad Institute Genome Sequencing Center for Infectious Disease"/>
            <person name="Wu L."/>
            <person name="Ma J."/>
        </authorList>
    </citation>
    <scope>NUCLEOTIDE SEQUENCE [LARGE SCALE GENOMIC DNA]</scope>
    <source>
        <strain evidence="2">JCM 4733</strain>
    </source>
</reference>
<comment type="caution">
    <text evidence="1">The sequence shown here is derived from an EMBL/GenBank/DDBJ whole genome shotgun (WGS) entry which is preliminary data.</text>
</comment>
<evidence type="ECO:0000313" key="1">
    <source>
        <dbReference type="EMBL" id="GHA23931.1"/>
    </source>
</evidence>
<gene>
    <name evidence="1" type="ORF">GCM10010345_30920</name>
</gene>